<reference evidence="3" key="1">
    <citation type="journal article" date="2017" name="Nat. Commun.">
        <title>The asparagus genome sheds light on the origin and evolution of a young Y chromosome.</title>
        <authorList>
            <person name="Harkess A."/>
            <person name="Zhou J."/>
            <person name="Xu C."/>
            <person name="Bowers J.E."/>
            <person name="Van der Hulst R."/>
            <person name="Ayyampalayam S."/>
            <person name="Mercati F."/>
            <person name="Riccardi P."/>
            <person name="McKain M.R."/>
            <person name="Kakrana A."/>
            <person name="Tang H."/>
            <person name="Ray J."/>
            <person name="Groenendijk J."/>
            <person name="Arikit S."/>
            <person name="Mathioni S.M."/>
            <person name="Nakano M."/>
            <person name="Shan H."/>
            <person name="Telgmann-Rauber A."/>
            <person name="Kanno A."/>
            <person name="Yue Z."/>
            <person name="Chen H."/>
            <person name="Li W."/>
            <person name="Chen Y."/>
            <person name="Xu X."/>
            <person name="Zhang Y."/>
            <person name="Luo S."/>
            <person name="Chen H."/>
            <person name="Gao J."/>
            <person name="Mao Z."/>
            <person name="Pires J.C."/>
            <person name="Luo M."/>
            <person name="Kudrna D."/>
            <person name="Wing R.A."/>
            <person name="Meyers B.C."/>
            <person name="Yi K."/>
            <person name="Kong H."/>
            <person name="Lavrijsen P."/>
            <person name="Sunseri F."/>
            <person name="Falavigna A."/>
            <person name="Ye Y."/>
            <person name="Leebens-Mack J.H."/>
            <person name="Chen G."/>
        </authorList>
    </citation>
    <scope>NUCLEOTIDE SEQUENCE [LARGE SCALE GENOMIC DNA]</scope>
    <source>
        <strain evidence="3">cv. DH0086</strain>
    </source>
</reference>
<keyword evidence="1" id="KW-0472">Membrane</keyword>
<protein>
    <submittedName>
        <fullName evidence="2">Uncharacterized protein</fullName>
    </submittedName>
</protein>
<keyword evidence="3" id="KW-1185">Reference proteome</keyword>
<feature type="non-terminal residue" evidence="2">
    <location>
        <position position="69"/>
    </location>
</feature>
<proteinExistence type="predicted"/>
<sequence length="69" mass="8137">MQFLVEIHYQITTCKLLKIFWLRYTIKLQLLFILGTNVIGCLPLMLLSKHTMSSYQMQSDNEDNISMHS</sequence>
<evidence type="ECO:0000313" key="2">
    <source>
        <dbReference type="EMBL" id="ONK71839.1"/>
    </source>
</evidence>
<feature type="transmembrane region" description="Helical" evidence="1">
    <location>
        <begin position="26"/>
        <end position="47"/>
    </location>
</feature>
<organism evidence="2 3">
    <name type="scientific">Asparagus officinalis</name>
    <name type="common">Garden asparagus</name>
    <dbReference type="NCBI Taxonomy" id="4686"/>
    <lineage>
        <taxon>Eukaryota</taxon>
        <taxon>Viridiplantae</taxon>
        <taxon>Streptophyta</taxon>
        <taxon>Embryophyta</taxon>
        <taxon>Tracheophyta</taxon>
        <taxon>Spermatophyta</taxon>
        <taxon>Magnoliopsida</taxon>
        <taxon>Liliopsida</taxon>
        <taxon>Asparagales</taxon>
        <taxon>Asparagaceae</taxon>
        <taxon>Asparagoideae</taxon>
        <taxon>Asparagus</taxon>
    </lineage>
</organism>
<evidence type="ECO:0000256" key="1">
    <source>
        <dbReference type="SAM" id="Phobius"/>
    </source>
</evidence>
<dbReference type="Proteomes" id="UP000243459">
    <property type="component" value="Chromosome 4"/>
</dbReference>
<name>A0A5P1F4X7_ASPOF</name>
<evidence type="ECO:0000313" key="3">
    <source>
        <dbReference type="Proteomes" id="UP000243459"/>
    </source>
</evidence>
<accession>A0A5P1F4X7</accession>
<dbReference type="Gramene" id="ONK71839">
    <property type="protein sequence ID" value="ONK71839"/>
    <property type="gene ID" value="A4U43_C04F12920"/>
</dbReference>
<keyword evidence="1" id="KW-1133">Transmembrane helix</keyword>
<keyword evidence="1" id="KW-0812">Transmembrane</keyword>
<dbReference type="AlphaFoldDB" id="A0A5P1F4X7"/>
<gene>
    <name evidence="2" type="ORF">A4U43_C04F12920</name>
</gene>
<dbReference type="EMBL" id="CM007384">
    <property type="protein sequence ID" value="ONK71839.1"/>
    <property type="molecule type" value="Genomic_DNA"/>
</dbReference>